<dbReference type="CDD" id="cd18179">
    <property type="entry name" value="ATP-synt_Vo_Ao_c_NTPK_rpt1"/>
    <property type="match status" value="1"/>
</dbReference>
<evidence type="ECO:0000256" key="4">
    <source>
        <dbReference type="ARBA" id="ARBA00022692"/>
    </source>
</evidence>
<dbReference type="Gene3D" id="1.20.120.610">
    <property type="entry name" value="lithium bound rotor ring of v- atpase"/>
    <property type="match status" value="1"/>
</dbReference>
<dbReference type="NCBIfam" id="NF005124">
    <property type="entry name" value="PRK06558.1"/>
    <property type="match status" value="1"/>
</dbReference>
<proteinExistence type="inferred from homology"/>
<gene>
    <name evidence="10" type="ORF">GCM10008905_12710</name>
</gene>
<evidence type="ECO:0000256" key="8">
    <source>
        <dbReference type="RuleBase" id="RU363060"/>
    </source>
</evidence>
<evidence type="ECO:0000256" key="1">
    <source>
        <dbReference type="ARBA" id="ARBA00004141"/>
    </source>
</evidence>
<dbReference type="InterPro" id="IPR002379">
    <property type="entry name" value="ATPase_proteolipid_c-like_dom"/>
</dbReference>
<organism evidence="10 11">
    <name type="scientific">Clostridium malenominatum</name>
    <dbReference type="NCBI Taxonomy" id="1539"/>
    <lineage>
        <taxon>Bacteria</taxon>
        <taxon>Bacillati</taxon>
        <taxon>Bacillota</taxon>
        <taxon>Clostridia</taxon>
        <taxon>Eubacteriales</taxon>
        <taxon>Clostridiaceae</taxon>
        <taxon>Clostridium</taxon>
    </lineage>
</organism>
<evidence type="ECO:0000313" key="11">
    <source>
        <dbReference type="Proteomes" id="UP001500339"/>
    </source>
</evidence>
<feature type="domain" description="V-ATPase proteolipid subunit C-like" evidence="9">
    <location>
        <begin position="19"/>
        <end position="77"/>
    </location>
</feature>
<evidence type="ECO:0000259" key="9">
    <source>
        <dbReference type="Pfam" id="PF00137"/>
    </source>
</evidence>
<feature type="domain" description="V-ATPase proteolipid subunit C-like" evidence="9">
    <location>
        <begin position="96"/>
        <end position="154"/>
    </location>
</feature>
<keyword evidence="6 8" id="KW-0406">Ion transport</keyword>
<dbReference type="SUPFAM" id="SSF81333">
    <property type="entry name" value="F1F0 ATP synthase subunit C"/>
    <property type="match status" value="2"/>
</dbReference>
<evidence type="ECO:0000256" key="6">
    <source>
        <dbReference type="ARBA" id="ARBA00023065"/>
    </source>
</evidence>
<evidence type="ECO:0000313" key="10">
    <source>
        <dbReference type="EMBL" id="GAA0721844.1"/>
    </source>
</evidence>
<comment type="similarity">
    <text evidence="2 8">Belongs to the V-ATPase proteolipid subunit family.</text>
</comment>
<dbReference type="Proteomes" id="UP001500339">
    <property type="component" value="Unassembled WGS sequence"/>
</dbReference>
<dbReference type="PANTHER" id="PTHR10263">
    <property type="entry name" value="V-TYPE PROTON ATPASE PROTEOLIPID SUBUNIT"/>
    <property type="match status" value="1"/>
</dbReference>
<keyword evidence="11" id="KW-1185">Reference proteome</keyword>
<feature type="transmembrane region" description="Helical" evidence="8">
    <location>
        <begin position="133"/>
        <end position="155"/>
    </location>
</feature>
<dbReference type="Pfam" id="PF00137">
    <property type="entry name" value="ATP-synt_C"/>
    <property type="match status" value="2"/>
</dbReference>
<evidence type="ECO:0000256" key="2">
    <source>
        <dbReference type="ARBA" id="ARBA00007296"/>
    </source>
</evidence>
<reference evidence="11" key="1">
    <citation type="journal article" date="2019" name="Int. J. Syst. Evol. Microbiol.">
        <title>The Global Catalogue of Microorganisms (GCM) 10K type strain sequencing project: providing services to taxonomists for standard genome sequencing and annotation.</title>
        <authorList>
            <consortium name="The Broad Institute Genomics Platform"/>
            <consortium name="The Broad Institute Genome Sequencing Center for Infectious Disease"/>
            <person name="Wu L."/>
            <person name="Ma J."/>
        </authorList>
    </citation>
    <scope>NUCLEOTIDE SEQUENCE [LARGE SCALE GENOMIC DNA]</scope>
    <source>
        <strain evidence="11">JCM 1405</strain>
    </source>
</reference>
<keyword evidence="7 8" id="KW-0472">Membrane</keyword>
<dbReference type="InterPro" id="IPR000245">
    <property type="entry name" value="ATPase_proteolipid_csu"/>
</dbReference>
<protein>
    <submittedName>
        <fullName evidence="10">V-type ATP synthase subunit K</fullName>
    </submittedName>
</protein>
<dbReference type="EMBL" id="BAAACF010000001">
    <property type="protein sequence ID" value="GAA0721844.1"/>
    <property type="molecule type" value="Genomic_DNA"/>
</dbReference>
<name>A0ABP3U4C1_9CLOT</name>
<dbReference type="RefSeq" id="WP_343767921.1">
    <property type="nucleotide sequence ID" value="NZ_BAAACF010000001.1"/>
</dbReference>
<comment type="caution">
    <text evidence="10">The sequence shown here is derived from an EMBL/GenBank/DDBJ whole genome shotgun (WGS) entry which is preliminary data.</text>
</comment>
<keyword evidence="4 8" id="KW-0812">Transmembrane</keyword>
<comment type="subcellular location">
    <subcellularLocation>
        <location evidence="1">Membrane</location>
        <topology evidence="1">Multi-pass membrane protein</topology>
    </subcellularLocation>
</comment>
<evidence type="ECO:0000256" key="5">
    <source>
        <dbReference type="ARBA" id="ARBA00022989"/>
    </source>
</evidence>
<feature type="transmembrane region" description="Helical" evidence="8">
    <location>
        <begin position="57"/>
        <end position="79"/>
    </location>
</feature>
<accession>A0ABP3U4C1</accession>
<sequence length="156" mass="16051">MNTFVGFFLENGGIALAALGVALATILPGIGSARGVGLVGEAASGLLTEEPEKFGKVLILELLPGTQGLYGFVIAFMAMGKITPELDLSGGFAVLLACLPIAFVGWKSAIAQAKTAASAVAILAKKPEHNTKGIVLTVMVETYALLGFVMSVLMLR</sequence>
<dbReference type="CDD" id="cd18180">
    <property type="entry name" value="ATP-synt_Vo_Ao_c_NTPK_rpt2"/>
    <property type="match status" value="1"/>
</dbReference>
<feature type="transmembrane region" description="Helical" evidence="8">
    <location>
        <begin position="86"/>
        <end position="106"/>
    </location>
</feature>
<evidence type="ECO:0000256" key="7">
    <source>
        <dbReference type="ARBA" id="ARBA00023136"/>
    </source>
</evidence>
<keyword evidence="5 8" id="KW-1133">Transmembrane helix</keyword>
<dbReference type="PRINTS" id="PR00122">
    <property type="entry name" value="VACATPASE"/>
</dbReference>
<keyword evidence="3 8" id="KW-0813">Transport</keyword>
<evidence type="ECO:0000256" key="3">
    <source>
        <dbReference type="ARBA" id="ARBA00022448"/>
    </source>
</evidence>
<dbReference type="InterPro" id="IPR035921">
    <property type="entry name" value="F/V-ATP_Csub_sf"/>
</dbReference>